<sequence>MQKSIIAKMDGVDGLKEAVKELEWWNDVPEENKNVFLEAKTTTEFRQALVDLGVWDQVPDELKKRFSIDDKDFTKKVQDDNILLEKFDSFDPDPVRFLANNADLLQKVRDGENKIVLFNGQKVDLKKLYGENKDLVNSLAIGSDKILEYNRKEAEWKRLRAENKDLISKLAYGQLKIRDWNALSLPKKQALITTNAADVRNLLQSARNEWEKMLNTRHEKIIKIAYKTSGKAPSGVQEVGGYAKGTDFHKGGLAMVNDASGSKFRELITTPSGHSFIPEGRNILINLPRGSSVLRGDRTEKLMRAIPRFAQGTKRAVSPIFSNSVLMRALSRALTGNKINKAGGDSRSSGNDRELLTRLQESNKQQGQMIELLKLLVSKELIVDKKALEQSTTRLQTDQLDSFLFSKGDYV</sequence>
<evidence type="ECO:0000313" key="2">
    <source>
        <dbReference type="Proteomes" id="UP000019249"/>
    </source>
</evidence>
<dbReference type="EMBL" id="AODF01000003">
    <property type="protein sequence ID" value="EUJ33518.1"/>
    <property type="molecule type" value="Genomic_DNA"/>
</dbReference>
<protein>
    <submittedName>
        <fullName evidence="1">Gp15 proteinprotein</fullName>
    </submittedName>
</protein>
<name>A0ABN0RI17_9LIST</name>
<evidence type="ECO:0000313" key="1">
    <source>
        <dbReference type="EMBL" id="EUJ33518.1"/>
    </source>
</evidence>
<organism evidence="1 2">
    <name type="scientific">Listeria floridensis FSL S10-1187</name>
    <dbReference type="NCBI Taxonomy" id="1265817"/>
    <lineage>
        <taxon>Bacteria</taxon>
        <taxon>Bacillati</taxon>
        <taxon>Bacillota</taxon>
        <taxon>Bacilli</taxon>
        <taxon>Bacillales</taxon>
        <taxon>Listeriaceae</taxon>
        <taxon>Listeria</taxon>
    </lineage>
</organism>
<comment type="caution">
    <text evidence="1">The sequence shown here is derived from an EMBL/GenBank/DDBJ whole genome shotgun (WGS) entry which is preliminary data.</text>
</comment>
<accession>A0ABN0RI17</accession>
<dbReference type="Proteomes" id="UP000019249">
    <property type="component" value="Unassembled WGS sequence"/>
</dbReference>
<proteinExistence type="predicted"/>
<keyword evidence="2" id="KW-1185">Reference proteome</keyword>
<gene>
    <name evidence="1" type="ORF">MFLO_02408</name>
</gene>
<reference evidence="1 2" key="1">
    <citation type="journal article" date="2014" name="Int. J. Syst. Evol. Microbiol.">
        <title>Listeria floridensis sp. nov., Listeria aquatica sp. nov., Listeria cornellensis sp. nov., Listeria riparia sp. nov. and Listeria grandensis sp. nov., from agricultural and natural environments.</title>
        <authorList>
            <person name="den Bakker H.C."/>
            <person name="Warchocki S."/>
            <person name="Wright E.M."/>
            <person name="Allred A.F."/>
            <person name="Ahlstrom C."/>
            <person name="Manuel C.S."/>
            <person name="Stasiewicz M.J."/>
            <person name="Burrell A."/>
            <person name="Roof S."/>
            <person name="Strawn L."/>
            <person name="Fortes E.D."/>
            <person name="Nightingale K.K."/>
            <person name="Kephart D."/>
            <person name="Wiedmann M."/>
        </authorList>
    </citation>
    <scope>NUCLEOTIDE SEQUENCE [LARGE SCALE GENOMIC DNA]</scope>
    <source>
        <strain evidence="1 2">FSL S10-1187</strain>
    </source>
</reference>
<dbReference type="RefSeq" id="WP_036096068.1">
    <property type="nucleotide sequence ID" value="NZ_AODF01000003.1"/>
</dbReference>